<dbReference type="Proteomes" id="UP000789572">
    <property type="component" value="Unassembled WGS sequence"/>
</dbReference>
<name>A0A9N9BY76_9GLOM</name>
<keyword evidence="2" id="KW-1185">Reference proteome</keyword>
<dbReference type="EMBL" id="CAJVPJ010001266">
    <property type="protein sequence ID" value="CAG8583960.1"/>
    <property type="molecule type" value="Genomic_DNA"/>
</dbReference>
<gene>
    <name evidence="1" type="ORF">POCULU_LOCUS6631</name>
</gene>
<sequence length="208" mass="23652">MNGRMIRKRIDVKLHPEQEMVVGTENFGTTEGHSNKAVVAIKTLLCNKKRPEEQKQFLGDIIQFLGLNQVDASGNHCMIFEFMADETLYSHLEKYFYSSTRKDRLEFSLSIFDGLRHLHGLSTDSHSDQLLIYRGIADPGLSNIIVHLESIPHNRGNIACTDPLLFTKLSQNHKKRPTAKLPWKVPTTSNIDGFQLSAPRDKMAFEKS</sequence>
<evidence type="ECO:0000313" key="2">
    <source>
        <dbReference type="Proteomes" id="UP000789572"/>
    </source>
</evidence>
<dbReference type="SUPFAM" id="SSF56112">
    <property type="entry name" value="Protein kinase-like (PK-like)"/>
    <property type="match status" value="1"/>
</dbReference>
<proteinExistence type="predicted"/>
<dbReference type="Gene3D" id="1.10.510.10">
    <property type="entry name" value="Transferase(Phosphotransferase) domain 1"/>
    <property type="match status" value="1"/>
</dbReference>
<organism evidence="1 2">
    <name type="scientific">Paraglomus occultum</name>
    <dbReference type="NCBI Taxonomy" id="144539"/>
    <lineage>
        <taxon>Eukaryota</taxon>
        <taxon>Fungi</taxon>
        <taxon>Fungi incertae sedis</taxon>
        <taxon>Mucoromycota</taxon>
        <taxon>Glomeromycotina</taxon>
        <taxon>Glomeromycetes</taxon>
        <taxon>Paraglomerales</taxon>
        <taxon>Paraglomeraceae</taxon>
        <taxon>Paraglomus</taxon>
    </lineage>
</organism>
<accession>A0A9N9BY76</accession>
<reference evidence="1" key="1">
    <citation type="submission" date="2021-06" db="EMBL/GenBank/DDBJ databases">
        <authorList>
            <person name="Kallberg Y."/>
            <person name="Tangrot J."/>
            <person name="Rosling A."/>
        </authorList>
    </citation>
    <scope>NUCLEOTIDE SEQUENCE</scope>
    <source>
        <strain evidence="1">IA702</strain>
    </source>
</reference>
<comment type="caution">
    <text evidence="1">The sequence shown here is derived from an EMBL/GenBank/DDBJ whole genome shotgun (WGS) entry which is preliminary data.</text>
</comment>
<evidence type="ECO:0000313" key="1">
    <source>
        <dbReference type="EMBL" id="CAG8583960.1"/>
    </source>
</evidence>
<dbReference type="OrthoDB" id="10601220at2759"/>
<dbReference type="InterPro" id="IPR011009">
    <property type="entry name" value="Kinase-like_dom_sf"/>
</dbReference>
<dbReference type="AlphaFoldDB" id="A0A9N9BY76"/>
<protein>
    <submittedName>
        <fullName evidence="1">5900_t:CDS:1</fullName>
    </submittedName>
</protein>